<keyword evidence="4" id="KW-0175">Coiled coil</keyword>
<sequence>MSKSAMVVTTRNATAADATQPRLSGGSLTVGCVGAAVLGALPLLSDAIAWAGSGSVAPWRWAVDIVTLAGVAGGIAWTMRVMAQRARQIRRDMLTLSMGDLRQTITPSADDALGSLQRELALLQAALTDIIRAVRHASNEVVHSAIEIEQGARDVAARAESSAAALEESSAALEQTSSTSAHTADLVAQAAQLAQSNAASAERGGQIVERVVETMRRLEESSARIRDITSVIDGIAFQTNILALNAAVEAARAGEAGRGFAVVAGEVRSLAQRSGQAAKEIKDLIERTVEEVAQGVDVVRGVGDVMRDIVASAERNRALMEEVANAAREQQQGVRQIGEAVQELDRNTQQNAALAEETATAATSQRDAALRMAALVDEFRLSGGHSHYPSAVQGLDVDSIIDAHRQWKVKLRDAIENRATVDVQTLRRDDCCALGKWIYGEGQQRFGGQPRFAELIERHKHFHQVAADVGEQINQRRYREAEDAIAPGTAFSQATRAVVQVLSAAKRIGFN</sequence>
<feature type="domain" description="HAMP" evidence="7">
    <location>
        <begin position="80"/>
        <end position="132"/>
    </location>
</feature>
<evidence type="ECO:0000256" key="5">
    <source>
        <dbReference type="SAM" id="Phobius"/>
    </source>
</evidence>
<dbReference type="FunFam" id="1.10.287.950:FF:000001">
    <property type="entry name" value="Methyl-accepting chemotaxis sensory transducer"/>
    <property type="match status" value="1"/>
</dbReference>
<comment type="caution">
    <text evidence="8">The sequence shown here is derived from an EMBL/GenBank/DDBJ whole genome shotgun (WGS) entry which is preliminary data.</text>
</comment>
<dbReference type="GO" id="GO:0004888">
    <property type="term" value="F:transmembrane signaling receptor activity"/>
    <property type="evidence" value="ECO:0007669"/>
    <property type="project" value="InterPro"/>
</dbReference>
<dbReference type="Proteomes" id="UP000317763">
    <property type="component" value="Unassembled WGS sequence"/>
</dbReference>
<dbReference type="STRING" id="307486.GCA_000807215_02396"/>
<comment type="similarity">
    <text evidence="2">Belongs to the methyl-accepting chemotaxis (MCP) protein family.</text>
</comment>
<evidence type="ECO:0000259" key="6">
    <source>
        <dbReference type="PROSITE" id="PS50111"/>
    </source>
</evidence>
<proteinExistence type="inferred from homology"/>
<evidence type="ECO:0000259" key="7">
    <source>
        <dbReference type="PROSITE" id="PS50885"/>
    </source>
</evidence>
<evidence type="ECO:0000256" key="2">
    <source>
        <dbReference type="ARBA" id="ARBA00029447"/>
    </source>
</evidence>
<name>A0A554X0R7_9BURK</name>
<evidence type="ECO:0000256" key="4">
    <source>
        <dbReference type="SAM" id="Coils"/>
    </source>
</evidence>
<dbReference type="PROSITE" id="PS50885">
    <property type="entry name" value="HAMP"/>
    <property type="match status" value="1"/>
</dbReference>
<dbReference type="SUPFAM" id="SSF58104">
    <property type="entry name" value="Methyl-accepting chemotaxis protein (MCP) signaling domain"/>
    <property type="match status" value="1"/>
</dbReference>
<feature type="transmembrane region" description="Helical" evidence="5">
    <location>
        <begin position="61"/>
        <end position="83"/>
    </location>
</feature>
<keyword evidence="9" id="KW-1185">Reference proteome</keyword>
<dbReference type="InterPro" id="IPR004089">
    <property type="entry name" value="MCPsignal_dom"/>
</dbReference>
<dbReference type="GO" id="GO:0005886">
    <property type="term" value="C:plasma membrane"/>
    <property type="evidence" value="ECO:0007669"/>
    <property type="project" value="TreeGrafter"/>
</dbReference>
<keyword evidence="5" id="KW-0472">Membrane</keyword>
<feature type="domain" description="Methyl-accepting transducer" evidence="6">
    <location>
        <begin position="137"/>
        <end position="366"/>
    </location>
</feature>
<dbReference type="OrthoDB" id="9151832at2"/>
<organism evidence="8 9">
    <name type="scientific">Tepidimonas taiwanensis</name>
    <dbReference type="NCBI Taxonomy" id="307486"/>
    <lineage>
        <taxon>Bacteria</taxon>
        <taxon>Pseudomonadati</taxon>
        <taxon>Pseudomonadota</taxon>
        <taxon>Betaproteobacteria</taxon>
        <taxon>Burkholderiales</taxon>
        <taxon>Tepidimonas</taxon>
    </lineage>
</organism>
<dbReference type="Pfam" id="PF00015">
    <property type="entry name" value="MCPsignal"/>
    <property type="match status" value="1"/>
</dbReference>
<dbReference type="CDD" id="cd11386">
    <property type="entry name" value="MCP_signal"/>
    <property type="match status" value="1"/>
</dbReference>
<evidence type="ECO:0000256" key="3">
    <source>
        <dbReference type="PROSITE-ProRule" id="PRU00284"/>
    </source>
</evidence>
<dbReference type="Gene3D" id="1.10.287.950">
    <property type="entry name" value="Methyl-accepting chemotaxis protein"/>
    <property type="match status" value="1"/>
</dbReference>
<reference evidence="8 9" key="1">
    <citation type="submission" date="2019-07" db="EMBL/GenBank/DDBJ databases">
        <title>Tepidimonas taiwanensis I1-1 draft genome.</title>
        <authorList>
            <person name="Da Costa M.S."/>
            <person name="Froufe H.J.C."/>
            <person name="Egas C."/>
            <person name="Albuquerque L."/>
        </authorList>
    </citation>
    <scope>NUCLEOTIDE SEQUENCE [LARGE SCALE GENOMIC DNA]</scope>
    <source>
        <strain evidence="8 9">I1-1</strain>
    </source>
</reference>
<comment type="subcellular location">
    <subcellularLocation>
        <location evidence="1">Membrane</location>
    </subcellularLocation>
</comment>
<dbReference type="AlphaFoldDB" id="A0A554X0R7"/>
<dbReference type="Gene3D" id="1.20.120.30">
    <property type="entry name" value="Aspartate receptor, ligand-binding domain"/>
    <property type="match status" value="1"/>
</dbReference>
<dbReference type="SMART" id="SM00283">
    <property type="entry name" value="MA"/>
    <property type="match status" value="1"/>
</dbReference>
<keyword evidence="3" id="KW-0807">Transducer</keyword>
<dbReference type="InterPro" id="IPR003660">
    <property type="entry name" value="HAMP_dom"/>
</dbReference>
<dbReference type="Pfam" id="PF13682">
    <property type="entry name" value="CZB"/>
    <property type="match status" value="1"/>
</dbReference>
<dbReference type="PROSITE" id="PS50111">
    <property type="entry name" value="CHEMOTAXIS_TRANSDUC_2"/>
    <property type="match status" value="1"/>
</dbReference>
<dbReference type="InterPro" id="IPR051310">
    <property type="entry name" value="MCP_chemotaxis"/>
</dbReference>
<dbReference type="EMBL" id="VJOM01000035">
    <property type="protein sequence ID" value="TSE29385.1"/>
    <property type="molecule type" value="Genomic_DNA"/>
</dbReference>
<feature type="transmembrane region" description="Helical" evidence="5">
    <location>
        <begin position="21"/>
        <end position="41"/>
    </location>
</feature>
<keyword evidence="5" id="KW-1133">Transmembrane helix</keyword>
<dbReference type="InterPro" id="IPR004090">
    <property type="entry name" value="Chemotax_Me-accpt_rcpt"/>
</dbReference>
<evidence type="ECO:0000256" key="1">
    <source>
        <dbReference type="ARBA" id="ARBA00004370"/>
    </source>
</evidence>
<dbReference type="RefSeq" id="WP_052231831.1">
    <property type="nucleotide sequence ID" value="NZ_CP083911.1"/>
</dbReference>
<keyword evidence="5" id="KW-0812">Transmembrane</keyword>
<gene>
    <name evidence="8" type="primary">tar_3</name>
    <name evidence="8" type="ORF">Ttaiw_02296</name>
</gene>
<dbReference type="InterPro" id="IPR025991">
    <property type="entry name" value="Chemoreceptor_zinc-bind_dom"/>
</dbReference>
<dbReference type="PRINTS" id="PR00260">
    <property type="entry name" value="CHEMTRNSDUCR"/>
</dbReference>
<dbReference type="PANTHER" id="PTHR43531">
    <property type="entry name" value="PROTEIN ICFG"/>
    <property type="match status" value="1"/>
</dbReference>
<accession>A0A554X0R7</accession>
<evidence type="ECO:0000313" key="9">
    <source>
        <dbReference type="Proteomes" id="UP000317763"/>
    </source>
</evidence>
<dbReference type="PANTHER" id="PTHR43531:SF16">
    <property type="entry name" value="METHYL-ACCEPTING CHEMOTAXIS PROTEIN II"/>
    <property type="match status" value="1"/>
</dbReference>
<dbReference type="GO" id="GO:0006935">
    <property type="term" value="P:chemotaxis"/>
    <property type="evidence" value="ECO:0007669"/>
    <property type="project" value="InterPro"/>
</dbReference>
<protein>
    <submittedName>
        <fullName evidence="8">Methyl-accepting chemotaxis protein II</fullName>
    </submittedName>
</protein>
<dbReference type="GO" id="GO:0007165">
    <property type="term" value="P:signal transduction"/>
    <property type="evidence" value="ECO:0007669"/>
    <property type="project" value="UniProtKB-KW"/>
</dbReference>
<evidence type="ECO:0000313" key="8">
    <source>
        <dbReference type="EMBL" id="TSE29385.1"/>
    </source>
</evidence>
<feature type="coiled-coil region" evidence="4">
    <location>
        <begin position="310"/>
        <end position="357"/>
    </location>
</feature>